<organism evidence="3 4">
    <name type="scientific">Rubritalea halochordaticola</name>
    <dbReference type="NCBI Taxonomy" id="714537"/>
    <lineage>
        <taxon>Bacteria</taxon>
        <taxon>Pseudomonadati</taxon>
        <taxon>Verrucomicrobiota</taxon>
        <taxon>Verrucomicrobiia</taxon>
        <taxon>Verrucomicrobiales</taxon>
        <taxon>Rubritaleaceae</taxon>
        <taxon>Rubritalea</taxon>
    </lineage>
</organism>
<evidence type="ECO:0000313" key="3">
    <source>
        <dbReference type="EMBL" id="GAA5494252.1"/>
    </source>
</evidence>
<accession>A0ABP9UYY5</accession>
<reference evidence="3 4" key="1">
    <citation type="submission" date="2024-02" db="EMBL/GenBank/DDBJ databases">
        <title>Rubritalea halochordaticola NBRC 107102.</title>
        <authorList>
            <person name="Ichikawa N."/>
            <person name="Katano-Makiyama Y."/>
            <person name="Hidaka K."/>
        </authorList>
    </citation>
    <scope>NUCLEOTIDE SEQUENCE [LARGE SCALE GENOMIC DNA]</scope>
    <source>
        <strain evidence="3 4">NBRC 107102</strain>
    </source>
</reference>
<evidence type="ECO:0000313" key="4">
    <source>
        <dbReference type="Proteomes" id="UP001424741"/>
    </source>
</evidence>
<comment type="caution">
    <text evidence="3">The sequence shown here is derived from an EMBL/GenBank/DDBJ whole genome shotgun (WGS) entry which is preliminary data.</text>
</comment>
<gene>
    <name evidence="3" type="ORF">Rhal01_00411</name>
</gene>
<dbReference type="Gene3D" id="2.60.120.560">
    <property type="entry name" value="Exo-inulinase, domain 1"/>
    <property type="match status" value="1"/>
</dbReference>
<feature type="domain" description="3-keto-alpha-glucoside-1,2-lyase/3-keto-2-hydroxy-glucal hydratase" evidence="2">
    <location>
        <begin position="35"/>
        <end position="230"/>
    </location>
</feature>
<keyword evidence="1" id="KW-0732">Signal</keyword>
<evidence type="ECO:0000256" key="1">
    <source>
        <dbReference type="SAM" id="SignalP"/>
    </source>
</evidence>
<feature type="signal peptide" evidence="1">
    <location>
        <begin position="1"/>
        <end position="24"/>
    </location>
</feature>
<dbReference type="Proteomes" id="UP001424741">
    <property type="component" value="Unassembled WGS sequence"/>
</dbReference>
<dbReference type="InterPro" id="IPR010496">
    <property type="entry name" value="AL/BT2_dom"/>
</dbReference>
<keyword evidence="4" id="KW-1185">Reference proteome</keyword>
<name>A0ABP9UYY5_9BACT</name>
<dbReference type="Pfam" id="PF06439">
    <property type="entry name" value="3keto-disac_hyd"/>
    <property type="match status" value="1"/>
</dbReference>
<dbReference type="EMBL" id="BAABRL010000001">
    <property type="protein sequence ID" value="GAA5494252.1"/>
    <property type="molecule type" value="Genomic_DNA"/>
</dbReference>
<sequence>MFTTLGKTITMALGVCALGSTLLAAEVEQPDESKGWKKLFDGKTTKGWRTYNQNEAKPQWQAVDGALTLTKPGGGNLITEGQYENFDLRLEWKIPKGRNSGLFIGAKESERVIYQDAIEMQILGNTGFPKLDDYHIAGSIYGFFPSKREWAKPDGEWNKVRILKKDGNIKVFFNDQAVADFKPSSEEFAQMIAKTKFKAWPQFGKHEKGHIGFQDHGDSHGLAIRNIWIKELDAK</sequence>
<feature type="chain" id="PRO_5046728590" description="3-keto-alpha-glucoside-1,2-lyase/3-keto-2-hydroxy-glucal hydratase domain-containing protein" evidence="1">
    <location>
        <begin position="25"/>
        <end position="235"/>
    </location>
</feature>
<proteinExistence type="predicted"/>
<evidence type="ECO:0000259" key="2">
    <source>
        <dbReference type="Pfam" id="PF06439"/>
    </source>
</evidence>
<dbReference type="RefSeq" id="WP_346187253.1">
    <property type="nucleotide sequence ID" value="NZ_BAABRL010000001.1"/>
</dbReference>
<protein>
    <recommendedName>
        <fullName evidence="2">3-keto-alpha-glucoside-1,2-lyase/3-keto-2-hydroxy-glucal hydratase domain-containing protein</fullName>
    </recommendedName>
</protein>